<dbReference type="AlphaFoldDB" id="A0A6G1I287"/>
<feature type="compositionally biased region" description="Basic and acidic residues" evidence="1">
    <location>
        <begin position="20"/>
        <end position="31"/>
    </location>
</feature>
<feature type="compositionally biased region" description="Basic and acidic residues" evidence="1">
    <location>
        <begin position="249"/>
        <end position="266"/>
    </location>
</feature>
<feature type="compositionally biased region" description="Low complexity" evidence="1">
    <location>
        <begin position="173"/>
        <end position="188"/>
    </location>
</feature>
<name>A0A6G1I287_9PEZI</name>
<dbReference type="EMBL" id="ML996691">
    <property type="protein sequence ID" value="KAF2402236.1"/>
    <property type="molecule type" value="Genomic_DNA"/>
</dbReference>
<keyword evidence="3" id="KW-1185">Reference proteome</keyword>
<evidence type="ECO:0000313" key="3">
    <source>
        <dbReference type="Proteomes" id="UP000799640"/>
    </source>
</evidence>
<dbReference type="Proteomes" id="UP000799640">
    <property type="component" value="Unassembled WGS sequence"/>
</dbReference>
<feature type="region of interest" description="Disordered" evidence="1">
    <location>
        <begin position="227"/>
        <end position="266"/>
    </location>
</feature>
<evidence type="ECO:0000256" key="1">
    <source>
        <dbReference type="SAM" id="MobiDB-lite"/>
    </source>
</evidence>
<sequence length="332" mass="35047">MEREARRSKRRRTGSGARVDVGKAEGGKEGEGEGEGFWARVTRRVIRDLMGIDEELLEVILGEALPDVAEMREEEEVGEDMEGSWQARLLDRIARELGLLVHHLRASESAAHPGAFTTYPPSAPPLPQASTIRPTPQPSSLDTSTSDQEPIFAPTLAFNPPDATLWGIEEEPSPGADAEAAGAATAGDTPIDIAEREFWERDLALGTVFAYLKARFQGGELPLPSSLPAGSGAAAGPSAVSPSSPPASGREEGLGSGRAAREGREGRMAWVRRVHPLATAAPTGPVVGRAFAARARSESCASQSSRLSKRTGSSRNYWDIGGSGSGEIGFGV</sequence>
<feature type="region of interest" description="Disordered" evidence="1">
    <location>
        <begin position="112"/>
        <end position="188"/>
    </location>
</feature>
<reference evidence="2" key="1">
    <citation type="journal article" date="2020" name="Stud. Mycol.">
        <title>101 Dothideomycetes genomes: a test case for predicting lifestyles and emergence of pathogens.</title>
        <authorList>
            <person name="Haridas S."/>
            <person name="Albert R."/>
            <person name="Binder M."/>
            <person name="Bloem J."/>
            <person name="Labutti K."/>
            <person name="Salamov A."/>
            <person name="Andreopoulos B."/>
            <person name="Baker S."/>
            <person name="Barry K."/>
            <person name="Bills G."/>
            <person name="Bluhm B."/>
            <person name="Cannon C."/>
            <person name="Castanera R."/>
            <person name="Culley D."/>
            <person name="Daum C."/>
            <person name="Ezra D."/>
            <person name="Gonzalez J."/>
            <person name="Henrissat B."/>
            <person name="Kuo A."/>
            <person name="Liang C."/>
            <person name="Lipzen A."/>
            <person name="Lutzoni F."/>
            <person name="Magnuson J."/>
            <person name="Mondo S."/>
            <person name="Nolan M."/>
            <person name="Ohm R."/>
            <person name="Pangilinan J."/>
            <person name="Park H.-J."/>
            <person name="Ramirez L."/>
            <person name="Alfaro M."/>
            <person name="Sun H."/>
            <person name="Tritt A."/>
            <person name="Yoshinaga Y."/>
            <person name="Zwiers L.-H."/>
            <person name="Turgeon B."/>
            <person name="Goodwin S."/>
            <person name="Spatafora J."/>
            <person name="Crous P."/>
            <person name="Grigoriev I."/>
        </authorList>
    </citation>
    <scope>NUCLEOTIDE SEQUENCE</scope>
    <source>
        <strain evidence="2">CBS 262.69</strain>
    </source>
</reference>
<proteinExistence type="predicted"/>
<accession>A0A6G1I287</accession>
<evidence type="ECO:0000313" key="2">
    <source>
        <dbReference type="EMBL" id="KAF2402236.1"/>
    </source>
</evidence>
<protein>
    <submittedName>
        <fullName evidence="2">Uncharacterized protein</fullName>
    </submittedName>
</protein>
<feature type="compositionally biased region" description="Polar residues" evidence="1">
    <location>
        <begin position="128"/>
        <end position="148"/>
    </location>
</feature>
<organism evidence="2 3">
    <name type="scientific">Trichodelitschia bisporula</name>
    <dbReference type="NCBI Taxonomy" id="703511"/>
    <lineage>
        <taxon>Eukaryota</taxon>
        <taxon>Fungi</taxon>
        <taxon>Dikarya</taxon>
        <taxon>Ascomycota</taxon>
        <taxon>Pezizomycotina</taxon>
        <taxon>Dothideomycetes</taxon>
        <taxon>Dothideomycetes incertae sedis</taxon>
        <taxon>Phaeotrichales</taxon>
        <taxon>Phaeotrichaceae</taxon>
        <taxon>Trichodelitschia</taxon>
    </lineage>
</organism>
<feature type="compositionally biased region" description="Basic residues" evidence="1">
    <location>
        <begin position="1"/>
        <end position="13"/>
    </location>
</feature>
<dbReference type="OrthoDB" id="5402147at2759"/>
<feature type="region of interest" description="Disordered" evidence="1">
    <location>
        <begin position="1"/>
        <end position="35"/>
    </location>
</feature>
<feature type="compositionally biased region" description="Low complexity" evidence="1">
    <location>
        <begin position="227"/>
        <end position="248"/>
    </location>
</feature>
<gene>
    <name evidence="2" type="ORF">EJ06DRAFT_528350</name>
</gene>